<evidence type="ECO:0000313" key="1">
    <source>
        <dbReference type="EMBL" id="NYD39597.1"/>
    </source>
</evidence>
<comment type="caution">
    <text evidence="1">The sequence shown here is derived from an EMBL/GenBank/DDBJ whole genome shotgun (WGS) entry which is preliminary data.</text>
</comment>
<dbReference type="RefSeq" id="WP_179796896.1">
    <property type="nucleotide sequence ID" value="NZ_BAABHP010000023.1"/>
</dbReference>
<protein>
    <submittedName>
        <fullName evidence="1">Pimeloyl-ACP methyl ester carboxylesterase</fullName>
    </submittedName>
</protein>
<sequence>MRWSPPGWDVMVGFGLTTVGHATIGVTGRRHRSVGASEEVTHPGRGPVVLLGGMCETGPCLEPMARWLTRLGYDVHPFTLGSGMGCAQRTVDSLTRRVRAIADEAGEPVRVVGHSRGGQFGRAVGAATPESVGQLITIGTPFDRWGGLTPSMAAVAWSMAAVGSAGMPGLFGLGCMIGRCCADFRETLRAPWPEDVPFTSIYSRTDGAVPWRSSHDPYARNVVVPGGHIAQLTSAAVQRAVAAELASVESVEVDQAIA</sequence>
<organism evidence="1 2">
    <name type="scientific">Actinomycetospora corticicola</name>
    <dbReference type="NCBI Taxonomy" id="663602"/>
    <lineage>
        <taxon>Bacteria</taxon>
        <taxon>Bacillati</taxon>
        <taxon>Actinomycetota</taxon>
        <taxon>Actinomycetes</taxon>
        <taxon>Pseudonocardiales</taxon>
        <taxon>Pseudonocardiaceae</taxon>
        <taxon>Actinomycetospora</taxon>
    </lineage>
</organism>
<evidence type="ECO:0000313" key="2">
    <source>
        <dbReference type="Proteomes" id="UP000535890"/>
    </source>
</evidence>
<dbReference type="EMBL" id="JACCBN010000001">
    <property type="protein sequence ID" value="NYD39597.1"/>
    <property type="molecule type" value="Genomic_DNA"/>
</dbReference>
<keyword evidence="2" id="KW-1185">Reference proteome</keyword>
<gene>
    <name evidence="1" type="ORF">BJ983_005699</name>
</gene>
<dbReference type="AlphaFoldDB" id="A0A7Y9E226"/>
<dbReference type="SUPFAM" id="SSF53474">
    <property type="entry name" value="alpha/beta-Hydrolases"/>
    <property type="match status" value="1"/>
</dbReference>
<dbReference type="Proteomes" id="UP000535890">
    <property type="component" value="Unassembled WGS sequence"/>
</dbReference>
<dbReference type="Gene3D" id="3.40.50.1820">
    <property type="entry name" value="alpha/beta hydrolase"/>
    <property type="match status" value="1"/>
</dbReference>
<reference evidence="1 2" key="1">
    <citation type="submission" date="2020-07" db="EMBL/GenBank/DDBJ databases">
        <title>Sequencing the genomes of 1000 actinobacteria strains.</title>
        <authorList>
            <person name="Klenk H.-P."/>
        </authorList>
    </citation>
    <scope>NUCLEOTIDE SEQUENCE [LARGE SCALE GENOMIC DNA]</scope>
    <source>
        <strain evidence="1 2">DSM 45772</strain>
    </source>
</reference>
<dbReference type="InterPro" id="IPR029058">
    <property type="entry name" value="AB_hydrolase_fold"/>
</dbReference>
<name>A0A7Y9E226_9PSEU</name>
<proteinExistence type="predicted"/>
<accession>A0A7Y9E226</accession>